<dbReference type="EMBL" id="DS989851">
    <property type="protein sequence ID" value="EDX74967.1"/>
    <property type="molecule type" value="Genomic_DNA"/>
</dbReference>
<dbReference type="AlphaFoldDB" id="B4VT84"/>
<evidence type="ECO:0000313" key="1">
    <source>
        <dbReference type="EMBL" id="EDX74967.1"/>
    </source>
</evidence>
<sequence length="40" mass="4544">MLTTQPGGNLKVLWNLQPTPWILSIVNLYGLRVNCLTFND</sequence>
<proteinExistence type="predicted"/>
<protein>
    <submittedName>
        <fullName evidence="1">Uncharacterized protein</fullName>
    </submittedName>
</protein>
<organism evidence="1 2">
    <name type="scientific">Coleofasciculus chthonoplastes PCC 7420</name>
    <dbReference type="NCBI Taxonomy" id="118168"/>
    <lineage>
        <taxon>Bacteria</taxon>
        <taxon>Bacillati</taxon>
        <taxon>Cyanobacteriota</taxon>
        <taxon>Cyanophyceae</taxon>
        <taxon>Coleofasciculales</taxon>
        <taxon>Coleofasciculaceae</taxon>
        <taxon>Coleofasciculus</taxon>
    </lineage>
</organism>
<keyword evidence="2" id="KW-1185">Reference proteome</keyword>
<dbReference type="HOGENOM" id="CLU_3287872_0_0_3"/>
<gene>
    <name evidence="1" type="ORF">MC7420_841</name>
</gene>
<accession>B4VT84</accession>
<reference evidence="1 2" key="1">
    <citation type="submission" date="2008-07" db="EMBL/GenBank/DDBJ databases">
        <authorList>
            <person name="Tandeau de Marsac N."/>
            <person name="Ferriera S."/>
            <person name="Johnson J."/>
            <person name="Kravitz S."/>
            <person name="Beeson K."/>
            <person name="Sutton G."/>
            <person name="Rogers Y.-H."/>
            <person name="Friedman R."/>
            <person name="Frazier M."/>
            <person name="Venter J.C."/>
        </authorList>
    </citation>
    <scope>NUCLEOTIDE SEQUENCE [LARGE SCALE GENOMIC DNA]</scope>
    <source>
        <strain evidence="1 2">PCC 7420</strain>
    </source>
</reference>
<evidence type="ECO:0000313" key="2">
    <source>
        <dbReference type="Proteomes" id="UP000003835"/>
    </source>
</evidence>
<name>B4VT84_9CYAN</name>
<dbReference type="Proteomes" id="UP000003835">
    <property type="component" value="Unassembled WGS sequence"/>
</dbReference>